<evidence type="ECO:0000313" key="5">
    <source>
        <dbReference type="EMBL" id="SDG15392.1"/>
    </source>
</evidence>
<reference evidence="6" key="1">
    <citation type="submission" date="2016-10" db="EMBL/GenBank/DDBJ databases">
        <authorList>
            <person name="Varghese N."/>
            <person name="Submissions S."/>
        </authorList>
    </citation>
    <scope>NUCLEOTIDE SEQUENCE [LARGE SCALE GENOMIC DNA]</scope>
    <source>
        <strain evidence="6">IBRC-M 10760</strain>
    </source>
</reference>
<feature type="domain" description="MoaB/Mog" evidence="4">
    <location>
        <begin position="37"/>
        <end position="186"/>
    </location>
</feature>
<dbReference type="SUPFAM" id="SSF53218">
    <property type="entry name" value="Molybdenum cofactor biosynthesis proteins"/>
    <property type="match status" value="1"/>
</dbReference>
<feature type="compositionally biased region" description="Basic and acidic residues" evidence="3">
    <location>
        <begin position="17"/>
        <end position="30"/>
    </location>
</feature>
<dbReference type="PIRSF" id="PIRSF006443">
    <property type="entry name" value="MoaB"/>
    <property type="match status" value="1"/>
</dbReference>
<dbReference type="Gene3D" id="3.40.980.10">
    <property type="entry name" value="MoaB/Mog-like domain"/>
    <property type="match status" value="1"/>
</dbReference>
<dbReference type="PANTHER" id="PTHR43232:SF2">
    <property type="entry name" value="MOLYBDENUM COFACTOR BIOSYNTHESIS PROTEIN B"/>
    <property type="match status" value="1"/>
</dbReference>
<accession>A0A1G7RXB5</accession>
<dbReference type="InterPro" id="IPR012245">
    <property type="entry name" value="MoaB"/>
</dbReference>
<dbReference type="STRING" id="660518.SAMN05216218_11671"/>
<evidence type="ECO:0000259" key="4">
    <source>
        <dbReference type="SMART" id="SM00852"/>
    </source>
</evidence>
<proteinExistence type="inferred from homology"/>
<keyword evidence="6" id="KW-1185">Reference proteome</keyword>
<dbReference type="InterPro" id="IPR008284">
    <property type="entry name" value="MoCF_biosynth_CS"/>
</dbReference>
<dbReference type="EMBL" id="FNBK01000016">
    <property type="protein sequence ID" value="SDG15392.1"/>
    <property type="molecule type" value="Genomic_DNA"/>
</dbReference>
<feature type="region of interest" description="Disordered" evidence="3">
    <location>
        <begin position="1"/>
        <end position="30"/>
    </location>
</feature>
<evidence type="ECO:0000256" key="3">
    <source>
        <dbReference type="SAM" id="MobiDB-lite"/>
    </source>
</evidence>
<dbReference type="InterPro" id="IPR001453">
    <property type="entry name" value="MoaB/Mog_dom"/>
</dbReference>
<dbReference type="SMART" id="SM00852">
    <property type="entry name" value="MoCF_biosynth"/>
    <property type="match status" value="1"/>
</dbReference>
<organism evidence="5 6">
    <name type="scientific">Halorientalis regularis</name>
    <dbReference type="NCBI Taxonomy" id="660518"/>
    <lineage>
        <taxon>Archaea</taxon>
        <taxon>Methanobacteriati</taxon>
        <taxon>Methanobacteriota</taxon>
        <taxon>Stenosarchaea group</taxon>
        <taxon>Halobacteria</taxon>
        <taxon>Halobacteriales</taxon>
        <taxon>Haloarculaceae</taxon>
        <taxon>Halorientalis</taxon>
    </lineage>
</organism>
<keyword evidence="2" id="KW-0501">Molybdenum cofactor biosynthesis</keyword>
<dbReference type="GO" id="GO:0005829">
    <property type="term" value="C:cytosol"/>
    <property type="evidence" value="ECO:0007669"/>
    <property type="project" value="TreeGrafter"/>
</dbReference>
<dbReference type="NCBIfam" id="TIGR00177">
    <property type="entry name" value="molyb_syn"/>
    <property type="match status" value="1"/>
</dbReference>
<gene>
    <name evidence="5" type="ORF">SAMN05216218_11671</name>
</gene>
<dbReference type="PANTHER" id="PTHR43232">
    <property type="entry name" value="MOLYBDENUM COFACTOR BIOSYNTHESIS PROTEIN B"/>
    <property type="match status" value="1"/>
</dbReference>
<dbReference type="InterPro" id="IPR036425">
    <property type="entry name" value="MoaB/Mog-like_dom_sf"/>
</dbReference>
<evidence type="ECO:0000256" key="2">
    <source>
        <dbReference type="ARBA" id="ARBA00023150"/>
    </source>
</evidence>
<dbReference type="Proteomes" id="UP000199076">
    <property type="component" value="Unassembled WGS sequence"/>
</dbReference>
<dbReference type="PROSITE" id="PS01078">
    <property type="entry name" value="MOCF_BIOSYNTHESIS_1"/>
    <property type="match status" value="1"/>
</dbReference>
<protein>
    <submittedName>
        <fullName evidence="5">Molybdenum cofactor biosynthesis protein B</fullName>
    </submittedName>
</protein>
<evidence type="ECO:0000256" key="1">
    <source>
        <dbReference type="ARBA" id="ARBA00006112"/>
    </source>
</evidence>
<name>A0A1G7RXB5_9EURY</name>
<comment type="similarity">
    <text evidence="1">Belongs to the MoaB/Mog family.</text>
</comment>
<dbReference type="GO" id="GO:0006777">
    <property type="term" value="P:Mo-molybdopterin cofactor biosynthetic process"/>
    <property type="evidence" value="ECO:0007669"/>
    <property type="project" value="UniProtKB-KW"/>
</dbReference>
<dbReference type="Pfam" id="PF00994">
    <property type="entry name" value="MoCF_biosynth"/>
    <property type="match status" value="1"/>
</dbReference>
<sequence>MGCGDRMSLQNRTLPAQDDRRGTDADDHDIVDPLGVGVVTVSSSRDPTVSKRPTDPSGDCLADVFQRADHIVTARTLIPDEYAAVQATLGEFVGRDEVDVVVTTGGTGVTIDDVTPTAAADLFDRELGGFAEAFHRLSWDEVGTRAIATRATAGIVQNVPVFVLPGSVNAVRLASRDIIVPEAPHLAGLATRHEVA</sequence>
<evidence type="ECO:0000313" key="6">
    <source>
        <dbReference type="Proteomes" id="UP000199076"/>
    </source>
</evidence>
<dbReference type="AlphaFoldDB" id="A0A1G7RXB5"/>